<sequence length="126" mass="15450">MFVEEVAKEFSIHFNKLHYWISEYEEYGESAFPDRGSALSHSQYEMKKLKRENEELRKELDLLKRFQFFFKKKECVRIQYLIENKHKYNIKKTCKTLNISRSGYYQYLQRTPSKRALENEMLSEEI</sequence>
<evidence type="ECO:0000256" key="1">
    <source>
        <dbReference type="SAM" id="Coils"/>
    </source>
</evidence>
<reference evidence="2 3" key="1">
    <citation type="submission" date="2012-12" db="EMBL/GenBank/DDBJ databases">
        <title>The Genome Sequence of Bacillus cereus HuB4-4.</title>
        <authorList>
            <consortium name="The Broad Institute Genome Sequencing Platform"/>
            <consortium name="The Broad Institute Genome Sequencing Center for Infectious Disease"/>
            <person name="Feldgarden M."/>
            <person name="Van der Auwera G.A."/>
            <person name="Mahillon J."/>
            <person name="Duprez V."/>
            <person name="Timmery S."/>
            <person name="Mattelet C."/>
            <person name="Dierick K."/>
            <person name="Sun M."/>
            <person name="Yu Z."/>
            <person name="Zhu L."/>
            <person name="Hu X."/>
            <person name="Shank E.B."/>
            <person name="Swiecicka I."/>
            <person name="Hansen B.M."/>
            <person name="Andrup L."/>
            <person name="Walker B."/>
            <person name="Young S.K."/>
            <person name="Zeng Q."/>
            <person name="Gargeya S."/>
            <person name="Fitzgerald M."/>
            <person name="Haas B."/>
            <person name="Abouelleil A."/>
            <person name="Alvarado L."/>
            <person name="Arachchi H.M."/>
            <person name="Berlin A.M."/>
            <person name="Chapman S.B."/>
            <person name="Dewar J."/>
            <person name="Goldberg J."/>
            <person name="Griggs A."/>
            <person name="Gujja S."/>
            <person name="Hansen M."/>
            <person name="Howarth C."/>
            <person name="Imamovic A."/>
            <person name="Larimer J."/>
            <person name="McCowan C."/>
            <person name="Murphy C."/>
            <person name="Neiman D."/>
            <person name="Pearson M."/>
            <person name="Priest M."/>
            <person name="Roberts A."/>
            <person name="Saif S."/>
            <person name="Shea T."/>
            <person name="Sisk P."/>
            <person name="Sykes S."/>
            <person name="Wortman J."/>
            <person name="Nusbaum C."/>
            <person name="Birren B."/>
        </authorList>
    </citation>
    <scope>NUCLEOTIDE SEQUENCE [LARGE SCALE GENOMIC DNA]</scope>
    <source>
        <strain evidence="2 3">HuB4-4</strain>
    </source>
</reference>
<organism evidence="2 3">
    <name type="scientific">Bacillus cereus HuB4-4</name>
    <dbReference type="NCBI Taxonomy" id="1053211"/>
    <lineage>
        <taxon>Bacteria</taxon>
        <taxon>Bacillati</taxon>
        <taxon>Bacillota</taxon>
        <taxon>Bacilli</taxon>
        <taxon>Bacillales</taxon>
        <taxon>Bacillaceae</taxon>
        <taxon>Bacillus</taxon>
        <taxon>Bacillus cereus group</taxon>
    </lineage>
</organism>
<dbReference type="Pfam" id="PF01527">
    <property type="entry name" value="HTH_Tnp_1"/>
    <property type="match status" value="1"/>
</dbReference>
<dbReference type="AlphaFoldDB" id="A0A9W5QW15"/>
<dbReference type="SUPFAM" id="SSF46689">
    <property type="entry name" value="Homeodomain-like"/>
    <property type="match status" value="1"/>
</dbReference>
<dbReference type="Proteomes" id="UP000014009">
    <property type="component" value="Unassembled WGS sequence"/>
</dbReference>
<dbReference type="InterPro" id="IPR002514">
    <property type="entry name" value="Transposase_8"/>
</dbReference>
<gene>
    <name evidence="2" type="ORF">IGM_02182</name>
</gene>
<keyword evidence="1" id="KW-0175">Coiled coil</keyword>
<dbReference type="EMBL" id="AHEF01000042">
    <property type="protein sequence ID" value="EOP90490.1"/>
    <property type="molecule type" value="Genomic_DNA"/>
</dbReference>
<name>A0A9W5QW15_BACCE</name>
<proteinExistence type="predicted"/>
<evidence type="ECO:0008006" key="4">
    <source>
        <dbReference type="Google" id="ProtNLM"/>
    </source>
</evidence>
<protein>
    <recommendedName>
        <fullName evidence="4">Transposase</fullName>
    </recommendedName>
</protein>
<dbReference type="GO" id="GO:0004803">
    <property type="term" value="F:transposase activity"/>
    <property type="evidence" value="ECO:0007669"/>
    <property type="project" value="InterPro"/>
</dbReference>
<accession>A0A9W5QW15</accession>
<evidence type="ECO:0000313" key="3">
    <source>
        <dbReference type="Proteomes" id="UP000014009"/>
    </source>
</evidence>
<dbReference type="InterPro" id="IPR009057">
    <property type="entry name" value="Homeodomain-like_sf"/>
</dbReference>
<feature type="coiled-coil region" evidence="1">
    <location>
        <begin position="39"/>
        <end position="66"/>
    </location>
</feature>
<evidence type="ECO:0000313" key="2">
    <source>
        <dbReference type="EMBL" id="EOP90490.1"/>
    </source>
</evidence>
<dbReference type="GO" id="GO:0003677">
    <property type="term" value="F:DNA binding"/>
    <property type="evidence" value="ECO:0007669"/>
    <property type="project" value="InterPro"/>
</dbReference>
<dbReference type="GO" id="GO:0006313">
    <property type="term" value="P:DNA transposition"/>
    <property type="evidence" value="ECO:0007669"/>
    <property type="project" value="InterPro"/>
</dbReference>
<comment type="caution">
    <text evidence="2">The sequence shown here is derived from an EMBL/GenBank/DDBJ whole genome shotgun (WGS) entry which is preliminary data.</text>
</comment>